<keyword evidence="2" id="KW-1003">Cell membrane</keyword>
<feature type="transmembrane region" description="Helical" evidence="6">
    <location>
        <begin position="241"/>
        <end position="265"/>
    </location>
</feature>
<sequence>MAVASKKFTERQFLFFVVNYIAGFGFISTALSMFELGPLSWVIFFLVSLISLIVTLAFARVSAIDKNNYGGAYLWAKKAFNSERYSHRLFIFFTGWNNFIASPLYAAIAPLFILSAFKGIDGIQGNAANTWILIAAGFTFYLLLAFLSTKGTSLNKKLIAVFASIKWAVLLSTLIVALIVIGKNGNGYAINNDIKQGPFKEREITLGAVATVFITFFYSYSGAEDISTMTPDVKTTNFRKILIISFIAVFLFYFVGILIFNGLLNVSQSDDDKGKDGRIASVADIFRLAGGLGALIFYGVGALFNNVSTRLSTIIANSRKILPLAQDNYLPTTFSKANSKGEFQNAIWFTFGTTIITMTVLFFVPLITSNFDFDKSTEYAASIGSAATLVQYILVFFIIFRLIYKKEQLYQKNWTRELEQILFGIGVFIILLMLLFYLFPVIDGKTKWQLKNTLTLVVYGVLILIGFALFMTQEYKRNKQKESYVTPRAVT</sequence>
<keyword evidence="5 6" id="KW-0472">Membrane</keyword>
<feature type="transmembrane region" description="Helical" evidence="6">
    <location>
        <begin position="379"/>
        <end position="400"/>
    </location>
</feature>
<dbReference type="PaxDb" id="722438-MPNE_0371"/>
<evidence type="ECO:0000313" key="7">
    <source>
        <dbReference type="EMBL" id="ADK87098.1"/>
    </source>
</evidence>
<dbReference type="PANTHER" id="PTHR42770:SF18">
    <property type="entry name" value="ARGININE_AGMATINE ANTIPORTER"/>
    <property type="match status" value="1"/>
</dbReference>
<keyword evidence="3 6" id="KW-0812">Transmembrane</keyword>
<evidence type="ECO:0000256" key="1">
    <source>
        <dbReference type="ARBA" id="ARBA00004651"/>
    </source>
</evidence>
<organism evidence="7 8">
    <name type="scientific">Mycoplasmoides pneumoniae (strain ATCC 15531 / DSM 23978 / CIP 103766 / NBRC 14401 / NCTC 10119 / FH)</name>
    <name type="common">Mycoplasma pneumoniae</name>
    <dbReference type="NCBI Taxonomy" id="722438"/>
    <lineage>
        <taxon>Bacteria</taxon>
        <taxon>Bacillati</taxon>
        <taxon>Mycoplasmatota</taxon>
        <taxon>Mycoplasmoidales</taxon>
        <taxon>Mycoplasmoidaceae</taxon>
        <taxon>Mycoplasmoides</taxon>
    </lineage>
</organism>
<evidence type="ECO:0000256" key="2">
    <source>
        <dbReference type="ARBA" id="ARBA00022475"/>
    </source>
</evidence>
<dbReference type="STRING" id="722438.F539_01795"/>
<dbReference type="Pfam" id="PF13520">
    <property type="entry name" value="AA_permease_2"/>
    <property type="match status" value="1"/>
</dbReference>
<feature type="transmembrane region" description="Helical" evidence="6">
    <location>
        <begin position="346"/>
        <end position="367"/>
    </location>
</feature>
<dbReference type="InterPro" id="IPR002293">
    <property type="entry name" value="AA/rel_permease1"/>
</dbReference>
<feature type="transmembrane region" description="Helical" evidence="6">
    <location>
        <begin position="421"/>
        <end position="442"/>
    </location>
</feature>
<gene>
    <name evidence="7" type="ordered locus">MPNE_0371</name>
</gene>
<evidence type="ECO:0000256" key="5">
    <source>
        <dbReference type="ARBA" id="ARBA00023136"/>
    </source>
</evidence>
<accession>A0A0H3DN16</accession>
<dbReference type="PANTHER" id="PTHR42770">
    <property type="entry name" value="AMINO ACID TRANSPORTER-RELATED"/>
    <property type="match status" value="1"/>
</dbReference>
<evidence type="ECO:0000256" key="3">
    <source>
        <dbReference type="ARBA" id="ARBA00022692"/>
    </source>
</evidence>
<dbReference type="PATRIC" id="fig|722438.3.peg.355"/>
<feature type="transmembrane region" description="Helical" evidence="6">
    <location>
        <begin position="159"/>
        <end position="182"/>
    </location>
</feature>
<dbReference type="GO" id="GO:0005886">
    <property type="term" value="C:plasma membrane"/>
    <property type="evidence" value="ECO:0007669"/>
    <property type="project" value="UniProtKB-SubCell"/>
</dbReference>
<dbReference type="Proteomes" id="UP000007756">
    <property type="component" value="Chromosome"/>
</dbReference>
<protein>
    <submittedName>
        <fullName evidence="7">Amino acid permease</fullName>
    </submittedName>
</protein>
<dbReference type="InterPro" id="IPR050367">
    <property type="entry name" value="APC_superfamily"/>
</dbReference>
<dbReference type="PIRSF" id="PIRSF006060">
    <property type="entry name" value="AA_transporter"/>
    <property type="match status" value="1"/>
</dbReference>
<evidence type="ECO:0000256" key="4">
    <source>
        <dbReference type="ARBA" id="ARBA00022989"/>
    </source>
</evidence>
<dbReference type="KEGG" id="mpj:MPNE_0371"/>
<evidence type="ECO:0000313" key="8">
    <source>
        <dbReference type="Proteomes" id="UP000007756"/>
    </source>
</evidence>
<feature type="transmembrane region" description="Helical" evidence="6">
    <location>
        <begin position="128"/>
        <end position="147"/>
    </location>
</feature>
<keyword evidence="4 6" id="KW-1133">Transmembrane helix</keyword>
<dbReference type="eggNOG" id="COG0531">
    <property type="taxonomic scope" value="Bacteria"/>
</dbReference>
<feature type="transmembrane region" description="Helical" evidence="6">
    <location>
        <begin position="12"/>
        <end position="33"/>
    </location>
</feature>
<evidence type="ECO:0000256" key="6">
    <source>
        <dbReference type="SAM" id="Phobius"/>
    </source>
</evidence>
<proteinExistence type="predicted"/>
<feature type="transmembrane region" description="Helical" evidence="6">
    <location>
        <begin position="202"/>
        <end position="220"/>
    </location>
</feature>
<dbReference type="HOGENOM" id="CLU_601059_0_0_14"/>
<reference evidence="7 8" key="1">
    <citation type="journal article" date="2010" name="Appl. Environ. Microbiol.">
        <title>Targeted chromosomal knockouts in Mycoplasma pneumoniae.</title>
        <authorList>
            <person name="Krishnakumar R."/>
            <person name="Assad-Garcia N."/>
            <person name="Benders G.A."/>
            <person name="Phan Q."/>
            <person name="Montague M.G."/>
            <person name="Glass J.I."/>
        </authorList>
    </citation>
    <scope>NUCLEOTIDE SEQUENCE [LARGE SCALE GENOMIC DNA]</scope>
    <source>
        <strain evidence="8">ATCC 15531 / DSM 22911 / NBRC 14401 / NCTC 10119 / FH</strain>
    </source>
</reference>
<name>A0A0H3DN16_MYCPB</name>
<comment type="subcellular location">
    <subcellularLocation>
        <location evidence="1">Cell membrane</location>
        <topology evidence="1">Multi-pass membrane protein</topology>
    </subcellularLocation>
</comment>
<feature type="transmembrane region" description="Helical" evidence="6">
    <location>
        <begin position="89"/>
        <end position="116"/>
    </location>
</feature>
<dbReference type="GO" id="GO:0022857">
    <property type="term" value="F:transmembrane transporter activity"/>
    <property type="evidence" value="ECO:0007669"/>
    <property type="project" value="InterPro"/>
</dbReference>
<dbReference type="Gene3D" id="1.20.1740.10">
    <property type="entry name" value="Amino acid/polyamine transporter I"/>
    <property type="match status" value="1"/>
</dbReference>
<dbReference type="EMBL" id="CP002077">
    <property type="protein sequence ID" value="ADK87098.1"/>
    <property type="molecule type" value="Genomic_DNA"/>
</dbReference>
<feature type="transmembrane region" description="Helical" evidence="6">
    <location>
        <begin position="39"/>
        <end position="59"/>
    </location>
</feature>
<dbReference type="AlphaFoldDB" id="A0A0H3DN16"/>
<feature type="transmembrane region" description="Helical" evidence="6">
    <location>
        <begin position="285"/>
        <end position="304"/>
    </location>
</feature>
<feature type="transmembrane region" description="Helical" evidence="6">
    <location>
        <begin position="454"/>
        <end position="472"/>
    </location>
</feature>